<proteinExistence type="predicted"/>
<keyword evidence="1" id="KW-0812">Transmembrane</keyword>
<keyword evidence="1" id="KW-1133">Transmembrane helix</keyword>
<keyword evidence="1" id="KW-0472">Membrane</keyword>
<feature type="transmembrane region" description="Helical" evidence="1">
    <location>
        <begin position="26"/>
        <end position="44"/>
    </location>
</feature>
<sequence>MEGITTALTTAFSTSVTSCQSILGDVLPIGMGLITAMLVVRFAIKSFKMLGNKA</sequence>
<protein>
    <submittedName>
        <fullName evidence="2">Uncharacterized protein</fullName>
    </submittedName>
</protein>
<reference evidence="2" key="1">
    <citation type="submission" date="2024-03" db="EMBL/GenBank/DDBJ databases">
        <title>Diverse circular DNA viruses in blood, oral, and fecal samples of captive lemurs.</title>
        <authorList>
            <person name="Paietta E.N."/>
            <person name="Kraberger S."/>
            <person name="Lund M.C."/>
            <person name="Custer J.M."/>
            <person name="Vargas K.M."/>
            <person name="Ehmke E.E."/>
            <person name="Yoder A.D."/>
            <person name="Varsani A."/>
        </authorList>
    </citation>
    <scope>NUCLEOTIDE SEQUENCE</scope>
    <source>
        <strain evidence="2">Duke_25FS_81</strain>
    </source>
</reference>
<dbReference type="EMBL" id="PP511664">
    <property type="protein sequence ID" value="XCD06382.1"/>
    <property type="molecule type" value="Genomic_DNA"/>
</dbReference>
<name>A0AAU8B544_9VIRU</name>
<accession>A0AAU8B544</accession>
<organism evidence="2">
    <name type="scientific">Dulem virus 68</name>
    <dbReference type="NCBI Taxonomy" id="3145779"/>
    <lineage>
        <taxon>Viruses</taxon>
        <taxon>Monodnaviria</taxon>
        <taxon>Loebvirae</taxon>
        <taxon>Hofneiviricota</taxon>
        <taxon>Faserviricetes</taxon>
        <taxon>Tubulavirales</taxon>
        <taxon>Inoviridae</taxon>
        <taxon>Inovirus</taxon>
    </lineage>
</organism>
<evidence type="ECO:0000313" key="2">
    <source>
        <dbReference type="EMBL" id="XCD06382.1"/>
    </source>
</evidence>
<evidence type="ECO:0000256" key="1">
    <source>
        <dbReference type="SAM" id="Phobius"/>
    </source>
</evidence>